<gene>
    <name evidence="1" type="ORF">PACLA_8A037564</name>
</gene>
<dbReference type="EMBL" id="CACRXK020029002">
    <property type="protein sequence ID" value="CAB4041828.1"/>
    <property type="molecule type" value="Genomic_DNA"/>
</dbReference>
<dbReference type="GO" id="GO:0015074">
    <property type="term" value="P:DNA integration"/>
    <property type="evidence" value="ECO:0007669"/>
    <property type="project" value="InterPro"/>
</dbReference>
<accession>A0A7D9M0B7</accession>
<comment type="caution">
    <text evidence="1">The sequence shown here is derived from an EMBL/GenBank/DDBJ whole genome shotgun (WGS) entry which is preliminary data.</text>
</comment>
<dbReference type="InterPro" id="IPR036397">
    <property type="entry name" value="RNaseH_sf"/>
</dbReference>
<reference evidence="1" key="1">
    <citation type="submission" date="2020-04" db="EMBL/GenBank/DDBJ databases">
        <authorList>
            <person name="Alioto T."/>
            <person name="Alioto T."/>
            <person name="Gomez Garrido J."/>
        </authorList>
    </citation>
    <scope>NUCLEOTIDE SEQUENCE</scope>
    <source>
        <strain evidence="1">A484AB</strain>
    </source>
</reference>
<name>A0A7D9M0B7_PARCT</name>
<dbReference type="Proteomes" id="UP001152795">
    <property type="component" value="Unassembled WGS sequence"/>
</dbReference>
<evidence type="ECO:0000313" key="1">
    <source>
        <dbReference type="EMBL" id="CAB4041828.1"/>
    </source>
</evidence>
<dbReference type="AlphaFoldDB" id="A0A7D9M0B7"/>
<dbReference type="PROSITE" id="PS50994">
    <property type="entry name" value="INTEGRASE"/>
    <property type="match status" value="1"/>
</dbReference>
<dbReference type="InterPro" id="IPR001584">
    <property type="entry name" value="Integrase_cat-core"/>
</dbReference>
<feature type="non-terminal residue" evidence="1">
    <location>
        <position position="446"/>
    </location>
</feature>
<dbReference type="PANTHER" id="PTHR46791">
    <property type="entry name" value="EXPRESSED PROTEIN"/>
    <property type="match status" value="1"/>
</dbReference>
<dbReference type="Gene3D" id="3.30.420.10">
    <property type="entry name" value="Ribonuclease H-like superfamily/Ribonuclease H"/>
    <property type="match status" value="1"/>
</dbReference>
<sequence>MADPETYETASSKQMANILRKLNMESKIVLFRNEKISADIVYHLSSADLEALGVSNRTDMMSLRMECVKYGGQQPKQSSDELRSGPPSFFIPKSVLKTHLEENFTISEIALMLDVSESTIYRRMRMYDLSKLDFTPISEEDLDRHVLEIAKQFPQSGENMVKGILLQRGIKVQRMKLRDSLHRVDEEGIQRRRLGRLTRRVYAVRGPNHLWHVDTNHKLVRWHFIIVGGVDGYSRLPVMLKCTDNNKADTLLHWFITAVNQYGLPSRVRSDKGGENVAIADYMISRRGTQRGSMITGKSTHNQRVERLWRDIYEGVLGLYYRLFYFMEDQHILNPLNDIHLAALHHVFLPKINNQLEVWKQAWSTHRMRTTRSSPLRMWVAGQLQNPMGIELTIDEIDNYGVDGNIDDSAVDNERPIFYPPSFVVPEACQHILDNEAPATGSSTNF</sequence>
<dbReference type="PANTHER" id="PTHR46791:SF5">
    <property type="entry name" value="CLR5 DOMAIN-CONTAINING PROTEIN-RELATED"/>
    <property type="match status" value="1"/>
</dbReference>
<dbReference type="GO" id="GO:0003676">
    <property type="term" value="F:nucleic acid binding"/>
    <property type="evidence" value="ECO:0007669"/>
    <property type="project" value="InterPro"/>
</dbReference>
<dbReference type="InterPro" id="IPR058913">
    <property type="entry name" value="Integrase_dom_put"/>
</dbReference>
<keyword evidence="2" id="KW-1185">Reference proteome</keyword>
<dbReference type="InterPro" id="IPR012337">
    <property type="entry name" value="RNaseH-like_sf"/>
</dbReference>
<evidence type="ECO:0000313" key="2">
    <source>
        <dbReference type="Proteomes" id="UP001152795"/>
    </source>
</evidence>
<proteinExistence type="predicted"/>
<protein>
    <submittedName>
        <fullName evidence="1">Uncharacterized protein</fullName>
    </submittedName>
</protein>
<dbReference type="OrthoDB" id="5981593at2759"/>
<dbReference type="SUPFAM" id="SSF53098">
    <property type="entry name" value="Ribonuclease H-like"/>
    <property type="match status" value="1"/>
</dbReference>
<dbReference type="Pfam" id="PF24764">
    <property type="entry name" value="rva_4"/>
    <property type="match status" value="1"/>
</dbReference>
<organism evidence="1 2">
    <name type="scientific">Paramuricea clavata</name>
    <name type="common">Red gorgonian</name>
    <name type="synonym">Violescent sea-whip</name>
    <dbReference type="NCBI Taxonomy" id="317549"/>
    <lineage>
        <taxon>Eukaryota</taxon>
        <taxon>Metazoa</taxon>
        <taxon>Cnidaria</taxon>
        <taxon>Anthozoa</taxon>
        <taxon>Octocorallia</taxon>
        <taxon>Malacalcyonacea</taxon>
        <taxon>Plexauridae</taxon>
        <taxon>Paramuricea</taxon>
    </lineage>
</organism>